<comment type="caution">
    <text evidence="1">The sequence shown here is derived from an EMBL/GenBank/DDBJ whole genome shotgun (WGS) entry which is preliminary data.</text>
</comment>
<evidence type="ECO:0000313" key="1">
    <source>
        <dbReference type="EMBL" id="MFC7189460.1"/>
    </source>
</evidence>
<proteinExistence type="predicted"/>
<accession>A0ABD5YPL1</accession>
<evidence type="ECO:0008006" key="3">
    <source>
        <dbReference type="Google" id="ProtNLM"/>
    </source>
</evidence>
<dbReference type="Proteomes" id="UP001596417">
    <property type="component" value="Unassembled WGS sequence"/>
</dbReference>
<dbReference type="EMBL" id="JBHTAX010000001">
    <property type="protein sequence ID" value="MFC7189460.1"/>
    <property type="molecule type" value="Genomic_DNA"/>
</dbReference>
<dbReference type="RefSeq" id="WP_390206598.1">
    <property type="nucleotide sequence ID" value="NZ_JBHSZC010000001.1"/>
</dbReference>
<evidence type="ECO:0000313" key="2">
    <source>
        <dbReference type="Proteomes" id="UP001596417"/>
    </source>
</evidence>
<protein>
    <recommendedName>
        <fullName evidence="3">Alcohol dehydrogenase</fullName>
    </recommendedName>
</protein>
<reference evidence="1 2" key="1">
    <citation type="journal article" date="2019" name="Int. J. Syst. Evol. Microbiol.">
        <title>The Global Catalogue of Microorganisms (GCM) 10K type strain sequencing project: providing services to taxonomists for standard genome sequencing and annotation.</title>
        <authorList>
            <consortium name="The Broad Institute Genomics Platform"/>
            <consortium name="The Broad Institute Genome Sequencing Center for Infectious Disease"/>
            <person name="Wu L."/>
            <person name="Ma J."/>
        </authorList>
    </citation>
    <scope>NUCLEOTIDE SEQUENCE [LARGE SCALE GENOMIC DNA]</scope>
    <source>
        <strain evidence="1 2">RDMS1</strain>
    </source>
</reference>
<sequence length="64" mass="7265">MSTLSPESRGRWTKTRRLNTALDRLQALPIESLITHQIPFADAPSAYRLLDESQSPLQVLLTYP</sequence>
<keyword evidence="2" id="KW-1185">Reference proteome</keyword>
<name>A0ABD5YPL1_9EURY</name>
<dbReference type="AlphaFoldDB" id="A0ABD5YPL1"/>
<gene>
    <name evidence="1" type="ORF">ACFQL7_06080</name>
</gene>
<organism evidence="1 2">
    <name type="scientific">Halocatena marina</name>
    <dbReference type="NCBI Taxonomy" id="2934937"/>
    <lineage>
        <taxon>Archaea</taxon>
        <taxon>Methanobacteriati</taxon>
        <taxon>Methanobacteriota</taxon>
        <taxon>Stenosarchaea group</taxon>
        <taxon>Halobacteria</taxon>
        <taxon>Halobacteriales</taxon>
        <taxon>Natronomonadaceae</taxon>
        <taxon>Halocatena</taxon>
    </lineage>
</organism>